<comment type="subcellular location">
    <subcellularLocation>
        <location evidence="1">Membrane</location>
        <topology evidence="1">Multi-pass membrane protein</topology>
    </subcellularLocation>
</comment>
<keyword evidence="8" id="KW-1185">Reference proteome</keyword>
<dbReference type="AlphaFoldDB" id="A0A402AAR3"/>
<dbReference type="PANTHER" id="PTHR20855">
    <property type="entry name" value="ADIPOR/PROGESTIN RECEPTOR-RELATED"/>
    <property type="match status" value="1"/>
</dbReference>
<dbReference type="GO" id="GO:0046872">
    <property type="term" value="F:metal ion binding"/>
    <property type="evidence" value="ECO:0007669"/>
    <property type="project" value="UniProtKB-KW"/>
</dbReference>
<evidence type="ECO:0000256" key="3">
    <source>
        <dbReference type="ARBA" id="ARBA00022989"/>
    </source>
</evidence>
<name>A0A402AAR3_9CHLR</name>
<evidence type="ECO:0000313" key="8">
    <source>
        <dbReference type="Proteomes" id="UP000287188"/>
    </source>
</evidence>
<keyword evidence="5" id="KW-0862">Zinc</keyword>
<keyword evidence="5" id="KW-0479">Metal-binding</keyword>
<feature type="transmembrane region" description="Helical" evidence="6">
    <location>
        <begin position="142"/>
        <end position="162"/>
    </location>
</feature>
<proteinExistence type="predicted"/>
<dbReference type="InterPro" id="IPR004254">
    <property type="entry name" value="AdipoR/HlyIII-related"/>
</dbReference>
<dbReference type="Pfam" id="PF03006">
    <property type="entry name" value="HlyIII"/>
    <property type="match status" value="1"/>
</dbReference>
<evidence type="ECO:0000256" key="6">
    <source>
        <dbReference type="SAM" id="Phobius"/>
    </source>
</evidence>
<keyword evidence="2 6" id="KW-0812">Transmembrane</keyword>
<evidence type="ECO:0000256" key="1">
    <source>
        <dbReference type="ARBA" id="ARBA00004141"/>
    </source>
</evidence>
<dbReference type="EMBL" id="BIFS01000001">
    <property type="protein sequence ID" value="GCE16263.1"/>
    <property type="molecule type" value="Genomic_DNA"/>
</dbReference>
<protein>
    <recommendedName>
        <fullName evidence="9">DNA-binding protein</fullName>
    </recommendedName>
</protein>
<organism evidence="7 8">
    <name type="scientific">Dictyobacter kobayashii</name>
    <dbReference type="NCBI Taxonomy" id="2014872"/>
    <lineage>
        <taxon>Bacteria</taxon>
        <taxon>Bacillati</taxon>
        <taxon>Chloroflexota</taxon>
        <taxon>Ktedonobacteria</taxon>
        <taxon>Ktedonobacterales</taxon>
        <taxon>Dictyobacteraceae</taxon>
        <taxon>Dictyobacter</taxon>
    </lineage>
</organism>
<feature type="transmembrane region" description="Helical" evidence="6">
    <location>
        <begin position="27"/>
        <end position="45"/>
    </location>
</feature>
<reference evidence="8" key="1">
    <citation type="submission" date="2018-12" db="EMBL/GenBank/DDBJ databases">
        <title>Tengunoibacter tsumagoiensis gen. nov., sp. nov., Dictyobacter kobayashii sp. nov., D. alpinus sp. nov., and D. joshuensis sp. nov. and description of Dictyobacteraceae fam. nov. within the order Ktedonobacterales isolated from Tengu-no-mugimeshi.</title>
        <authorList>
            <person name="Wang C.M."/>
            <person name="Zheng Y."/>
            <person name="Sakai Y."/>
            <person name="Toyoda A."/>
            <person name="Minakuchi Y."/>
            <person name="Abe K."/>
            <person name="Yokota A."/>
            <person name="Yabe S."/>
        </authorList>
    </citation>
    <scope>NUCLEOTIDE SEQUENCE [LARGE SCALE GENOMIC DNA]</scope>
    <source>
        <strain evidence="8">Uno11</strain>
    </source>
</reference>
<feature type="binding site" evidence="5">
    <location>
        <position position="140"/>
    </location>
    <ligand>
        <name>Zn(2+)</name>
        <dbReference type="ChEBI" id="CHEBI:29105"/>
    </ligand>
</feature>
<dbReference type="Proteomes" id="UP000287188">
    <property type="component" value="Unassembled WGS sequence"/>
</dbReference>
<gene>
    <name evidence="7" type="ORF">KDK_00630</name>
</gene>
<evidence type="ECO:0000313" key="7">
    <source>
        <dbReference type="EMBL" id="GCE16263.1"/>
    </source>
</evidence>
<keyword evidence="3 6" id="KW-1133">Transmembrane helix</keyword>
<comment type="caution">
    <text evidence="7">The sequence shown here is derived from an EMBL/GenBank/DDBJ whole genome shotgun (WGS) entry which is preliminary data.</text>
</comment>
<feature type="transmembrane region" description="Helical" evidence="6">
    <location>
        <begin position="106"/>
        <end position="130"/>
    </location>
</feature>
<feature type="transmembrane region" description="Helical" evidence="6">
    <location>
        <begin position="51"/>
        <end position="70"/>
    </location>
</feature>
<evidence type="ECO:0000256" key="4">
    <source>
        <dbReference type="ARBA" id="ARBA00023136"/>
    </source>
</evidence>
<accession>A0A402AAR3</accession>
<feature type="binding site" evidence="5">
    <location>
        <position position="9"/>
    </location>
    <ligand>
        <name>Zn(2+)</name>
        <dbReference type="ChEBI" id="CHEBI:29105"/>
    </ligand>
</feature>
<dbReference type="GO" id="GO:0016020">
    <property type="term" value="C:membrane"/>
    <property type="evidence" value="ECO:0007669"/>
    <property type="project" value="UniProtKB-SubCell"/>
</dbReference>
<evidence type="ECO:0008006" key="9">
    <source>
        <dbReference type="Google" id="ProtNLM"/>
    </source>
</evidence>
<evidence type="ECO:0000256" key="2">
    <source>
        <dbReference type="ARBA" id="ARBA00022692"/>
    </source>
</evidence>
<dbReference type="PANTHER" id="PTHR20855:SF3">
    <property type="entry name" value="LD03007P"/>
    <property type="match status" value="1"/>
</dbReference>
<feature type="transmembrane region" description="Helical" evidence="6">
    <location>
        <begin position="82"/>
        <end position="100"/>
    </location>
</feature>
<feature type="binding site" evidence="5">
    <location>
        <position position="144"/>
    </location>
    <ligand>
        <name>Zn(2+)</name>
        <dbReference type="ChEBI" id="CHEBI:29105"/>
    </ligand>
</feature>
<evidence type="ECO:0000256" key="5">
    <source>
        <dbReference type="PIRSR" id="PIRSR604254-1"/>
    </source>
</evidence>
<sequence>MYTVSAIYHIVHWEPARRRIWRALDHANIFVLIAGTYTPLCFNILSGWVRIALLASIWFLAAAGIVFTLFPYALHVPKWFNALLYILMGWIAILAMPAFLAVLPWAFVLTMIAGGVLYTIGALIYASHWPNPFPRIFGYHEIFHLFVIAGSVAFASCVWIWALTFPRV</sequence>
<keyword evidence="4 6" id="KW-0472">Membrane</keyword>